<evidence type="ECO:0000313" key="2">
    <source>
        <dbReference type="EMBL" id="MDC3987256.1"/>
    </source>
</evidence>
<dbReference type="RefSeq" id="WP_272427718.1">
    <property type="nucleotide sequence ID" value="NZ_JAGTJJ010000017.1"/>
</dbReference>
<comment type="caution">
    <text evidence="2">The sequence shown here is derived from an EMBL/GenBank/DDBJ whole genome shotgun (WGS) entry which is preliminary data.</text>
</comment>
<proteinExistence type="predicted"/>
<gene>
    <name evidence="1" type="ORF">KEG57_25635</name>
    <name evidence="2" type="ORF">KEG57_42705</name>
</gene>
<evidence type="ECO:0000313" key="3">
    <source>
        <dbReference type="Proteomes" id="UP001151081"/>
    </source>
</evidence>
<protein>
    <recommendedName>
        <fullName evidence="4">Lipoprotein</fullName>
    </recommendedName>
</protein>
<keyword evidence="3" id="KW-1185">Reference proteome</keyword>
<dbReference type="EMBL" id="JAGTJJ010000017">
    <property type="protein sequence ID" value="MDC3983917.1"/>
    <property type="molecule type" value="Genomic_DNA"/>
</dbReference>
<dbReference type="EMBL" id="JAGTJJ010000050">
    <property type="protein sequence ID" value="MDC3987256.1"/>
    <property type="molecule type" value="Genomic_DNA"/>
</dbReference>
<evidence type="ECO:0000313" key="1">
    <source>
        <dbReference type="EMBL" id="MDC3983917.1"/>
    </source>
</evidence>
<organism evidence="2 3">
    <name type="scientific">Polyangium jinanense</name>
    <dbReference type="NCBI Taxonomy" id="2829994"/>
    <lineage>
        <taxon>Bacteria</taxon>
        <taxon>Pseudomonadati</taxon>
        <taxon>Myxococcota</taxon>
        <taxon>Polyangia</taxon>
        <taxon>Polyangiales</taxon>
        <taxon>Polyangiaceae</taxon>
        <taxon>Polyangium</taxon>
    </lineage>
</organism>
<dbReference type="AlphaFoldDB" id="A0A9X3XFW2"/>
<accession>A0A9X3XFW2</accession>
<reference evidence="2 3" key="1">
    <citation type="submission" date="2021-04" db="EMBL/GenBank/DDBJ databases">
        <title>Genome analysis of Polyangium sp.</title>
        <authorList>
            <person name="Li Y."/>
            <person name="Wang J."/>
        </authorList>
    </citation>
    <scope>NUCLEOTIDE SEQUENCE [LARGE SCALE GENOMIC DNA]</scope>
    <source>
        <strain evidence="2 3">SDU14</strain>
    </source>
</reference>
<sequence length="203" mass="21517">MPSFLRNVKLGSLTVWPAVLGLVACVGLGSTTTGCIIVDDDDDDTVIIDDGPRPSEVPMEMSIETDVQLDAVPGDGVGVFVEYYSSGVYRVWTTCDTSFSGAVCPMDIFMSVDTSSTIDAITTDDLEGADHVNINEAAGTVDLHVDTGVDYDALEISTTPGAILRLEVLIDGVPQPRFVYWFGNGVLHNGAPTSPVDFVPTVP</sequence>
<dbReference type="Proteomes" id="UP001151081">
    <property type="component" value="Unassembled WGS sequence"/>
</dbReference>
<dbReference type="PROSITE" id="PS51257">
    <property type="entry name" value="PROKAR_LIPOPROTEIN"/>
    <property type="match status" value="1"/>
</dbReference>
<evidence type="ECO:0008006" key="4">
    <source>
        <dbReference type="Google" id="ProtNLM"/>
    </source>
</evidence>
<name>A0A9X3XFW2_9BACT</name>